<comment type="subcellular location">
    <subcellularLocation>
        <location evidence="2">Cell membrane</location>
        <topology evidence="2">Multi-pass membrane protein</topology>
    </subcellularLocation>
</comment>
<dbReference type="EMBL" id="JAFBEE010000033">
    <property type="protein sequence ID" value="MBM7616357.1"/>
    <property type="molecule type" value="Genomic_DNA"/>
</dbReference>
<evidence type="ECO:0000256" key="9">
    <source>
        <dbReference type="ARBA" id="ARBA00023012"/>
    </source>
</evidence>
<evidence type="ECO:0000256" key="11">
    <source>
        <dbReference type="SAM" id="Phobius"/>
    </source>
</evidence>
<dbReference type="PANTHER" id="PTHR24421">
    <property type="entry name" value="NITRATE/NITRITE SENSOR PROTEIN NARX-RELATED"/>
    <property type="match status" value="1"/>
</dbReference>
<dbReference type="EC" id="2.7.13.3" evidence="3"/>
<dbReference type="Gene3D" id="3.30.565.10">
    <property type="entry name" value="Histidine kinase-like ATPase, C-terminal domain"/>
    <property type="match status" value="1"/>
</dbReference>
<feature type="transmembrane region" description="Helical" evidence="11">
    <location>
        <begin position="59"/>
        <end position="81"/>
    </location>
</feature>
<accession>A0ABS2NTT1</accession>
<dbReference type="SUPFAM" id="SSF55874">
    <property type="entry name" value="ATPase domain of HSP90 chaperone/DNA topoisomerase II/histidine kinase"/>
    <property type="match status" value="1"/>
</dbReference>
<comment type="caution">
    <text evidence="13">The sequence shown here is derived from an EMBL/GenBank/DDBJ whole genome shotgun (WGS) entry which is preliminary data.</text>
</comment>
<sequence length="355" mass="40564">MFSRYLKNSFFSNSLQWVIIEKILIASLGSCIITSLALWSLFFRPEGSFLLNAPPKWRISIVFGIILFTCVFTAFLFSLPFGRGLKEELLKVEEAHEAVSRGRINLRLPQESYREINQINHQFNCMAEYTEKQVESLQRLVNENKLLVKNAEETASIDERKKIARELHDAVSQQLFATSITLGAIKNLLTQNPTEAIKYFEKVEVMVHTAQQELRALIMHLRPVSLKGFSLTVGLDKFLKELDDKNKNVNIRWEIEDVANLSEGVEDNLFRVIQEGVSNVLRHSKATTLMIRLYVRNRVLSIIIEDNGVGFDSKKDNLSSYGIDSMKERVADVGGRLDLLSYPNKGTRVEIRVPI</sequence>
<organism evidence="13 14">
    <name type="scientific">Alkaliphilus hydrothermalis</name>
    <dbReference type="NCBI Taxonomy" id="1482730"/>
    <lineage>
        <taxon>Bacteria</taxon>
        <taxon>Bacillati</taxon>
        <taxon>Bacillota</taxon>
        <taxon>Clostridia</taxon>
        <taxon>Peptostreptococcales</taxon>
        <taxon>Natronincolaceae</taxon>
        <taxon>Alkaliphilus</taxon>
    </lineage>
</organism>
<evidence type="ECO:0000313" key="14">
    <source>
        <dbReference type="Proteomes" id="UP001314796"/>
    </source>
</evidence>
<dbReference type="Proteomes" id="UP001314796">
    <property type="component" value="Unassembled WGS sequence"/>
</dbReference>
<protein>
    <recommendedName>
        <fullName evidence="3">histidine kinase</fullName>
        <ecNumber evidence="3">2.7.13.3</ecNumber>
    </recommendedName>
</protein>
<evidence type="ECO:0000259" key="12">
    <source>
        <dbReference type="PROSITE" id="PS50109"/>
    </source>
</evidence>
<comment type="catalytic activity">
    <reaction evidence="1">
        <text>ATP + protein L-histidine = ADP + protein N-phospho-L-histidine.</text>
        <dbReference type="EC" id="2.7.13.3"/>
    </reaction>
</comment>
<evidence type="ECO:0000256" key="4">
    <source>
        <dbReference type="ARBA" id="ARBA00022475"/>
    </source>
</evidence>
<keyword evidence="8 11" id="KW-1133">Transmembrane helix</keyword>
<dbReference type="PROSITE" id="PS50109">
    <property type="entry name" value="HIS_KIN"/>
    <property type="match status" value="1"/>
</dbReference>
<dbReference type="RefSeq" id="WP_204404487.1">
    <property type="nucleotide sequence ID" value="NZ_JAFBEE010000033.1"/>
</dbReference>
<gene>
    <name evidence="13" type="ORF">JOC73_002939</name>
</gene>
<dbReference type="InterPro" id="IPR036890">
    <property type="entry name" value="HATPase_C_sf"/>
</dbReference>
<dbReference type="GO" id="GO:0004673">
    <property type="term" value="F:protein histidine kinase activity"/>
    <property type="evidence" value="ECO:0007669"/>
    <property type="project" value="UniProtKB-EC"/>
</dbReference>
<proteinExistence type="predicted"/>
<reference evidence="13 14" key="1">
    <citation type="submission" date="2021-01" db="EMBL/GenBank/DDBJ databases">
        <title>Genomic Encyclopedia of Type Strains, Phase IV (KMG-IV): sequencing the most valuable type-strain genomes for metagenomic binning, comparative biology and taxonomic classification.</title>
        <authorList>
            <person name="Goeker M."/>
        </authorList>
    </citation>
    <scope>NUCLEOTIDE SEQUENCE [LARGE SCALE GENOMIC DNA]</scope>
    <source>
        <strain evidence="13 14">DSM 25890</strain>
    </source>
</reference>
<feature type="domain" description="Histidine kinase" evidence="12">
    <location>
        <begin position="162"/>
        <end position="355"/>
    </location>
</feature>
<evidence type="ECO:0000256" key="3">
    <source>
        <dbReference type="ARBA" id="ARBA00012438"/>
    </source>
</evidence>
<keyword evidence="9" id="KW-0902">Two-component regulatory system</keyword>
<dbReference type="SMART" id="SM00387">
    <property type="entry name" value="HATPase_c"/>
    <property type="match status" value="1"/>
</dbReference>
<keyword evidence="7 13" id="KW-0418">Kinase</keyword>
<dbReference type="InterPro" id="IPR011712">
    <property type="entry name" value="Sig_transdc_His_kin_sub3_dim/P"/>
</dbReference>
<keyword evidence="6 11" id="KW-0812">Transmembrane</keyword>
<dbReference type="InterPro" id="IPR050482">
    <property type="entry name" value="Sensor_HK_TwoCompSys"/>
</dbReference>
<dbReference type="CDD" id="cd16917">
    <property type="entry name" value="HATPase_UhpB-NarQ-NarX-like"/>
    <property type="match status" value="1"/>
</dbReference>
<keyword evidence="5 13" id="KW-0808">Transferase</keyword>
<keyword evidence="10 11" id="KW-0472">Membrane</keyword>
<dbReference type="Gene3D" id="6.10.340.10">
    <property type="match status" value="1"/>
</dbReference>
<dbReference type="Pfam" id="PF07730">
    <property type="entry name" value="HisKA_3"/>
    <property type="match status" value="1"/>
</dbReference>
<evidence type="ECO:0000256" key="7">
    <source>
        <dbReference type="ARBA" id="ARBA00022777"/>
    </source>
</evidence>
<evidence type="ECO:0000256" key="8">
    <source>
        <dbReference type="ARBA" id="ARBA00022989"/>
    </source>
</evidence>
<keyword evidence="4" id="KW-1003">Cell membrane</keyword>
<evidence type="ECO:0000313" key="13">
    <source>
        <dbReference type="EMBL" id="MBM7616357.1"/>
    </source>
</evidence>
<dbReference type="PANTHER" id="PTHR24421:SF37">
    <property type="entry name" value="SENSOR HISTIDINE KINASE NARS"/>
    <property type="match status" value="1"/>
</dbReference>
<evidence type="ECO:0000256" key="1">
    <source>
        <dbReference type="ARBA" id="ARBA00000085"/>
    </source>
</evidence>
<evidence type="ECO:0000256" key="2">
    <source>
        <dbReference type="ARBA" id="ARBA00004651"/>
    </source>
</evidence>
<keyword evidence="14" id="KW-1185">Reference proteome</keyword>
<dbReference type="Gene3D" id="1.20.5.1930">
    <property type="match status" value="1"/>
</dbReference>
<evidence type="ECO:0000256" key="6">
    <source>
        <dbReference type="ARBA" id="ARBA00022692"/>
    </source>
</evidence>
<evidence type="ECO:0000256" key="10">
    <source>
        <dbReference type="ARBA" id="ARBA00023136"/>
    </source>
</evidence>
<evidence type="ECO:0000256" key="5">
    <source>
        <dbReference type="ARBA" id="ARBA00022679"/>
    </source>
</evidence>
<dbReference type="InterPro" id="IPR003594">
    <property type="entry name" value="HATPase_dom"/>
</dbReference>
<name>A0ABS2NTT1_9FIRM</name>
<dbReference type="InterPro" id="IPR005467">
    <property type="entry name" value="His_kinase_dom"/>
</dbReference>
<feature type="transmembrane region" description="Helical" evidence="11">
    <location>
        <begin position="20"/>
        <end position="39"/>
    </location>
</feature>
<dbReference type="Pfam" id="PF02518">
    <property type="entry name" value="HATPase_c"/>
    <property type="match status" value="1"/>
</dbReference>